<evidence type="ECO:0000313" key="3">
    <source>
        <dbReference type="Proteomes" id="UP001216150"/>
    </source>
</evidence>
<feature type="region of interest" description="Disordered" evidence="1">
    <location>
        <begin position="43"/>
        <end position="65"/>
    </location>
</feature>
<organism evidence="2 3">
    <name type="scientific">Penicillium hetheringtonii</name>
    <dbReference type="NCBI Taxonomy" id="911720"/>
    <lineage>
        <taxon>Eukaryota</taxon>
        <taxon>Fungi</taxon>
        <taxon>Dikarya</taxon>
        <taxon>Ascomycota</taxon>
        <taxon>Pezizomycotina</taxon>
        <taxon>Eurotiomycetes</taxon>
        <taxon>Eurotiomycetidae</taxon>
        <taxon>Eurotiales</taxon>
        <taxon>Aspergillaceae</taxon>
        <taxon>Penicillium</taxon>
    </lineage>
</organism>
<reference evidence="2 3" key="1">
    <citation type="journal article" date="2023" name="IMA Fungus">
        <title>Comparative genomic study of the Penicillium genus elucidates a diverse pangenome and 15 lateral gene transfer events.</title>
        <authorList>
            <person name="Petersen C."/>
            <person name="Sorensen T."/>
            <person name="Nielsen M.R."/>
            <person name="Sondergaard T.E."/>
            <person name="Sorensen J.L."/>
            <person name="Fitzpatrick D.A."/>
            <person name="Frisvad J.C."/>
            <person name="Nielsen K.L."/>
        </authorList>
    </citation>
    <scope>NUCLEOTIDE SEQUENCE [LARGE SCALE GENOMIC DNA]</scope>
    <source>
        <strain evidence="2 3">IBT 29057</strain>
    </source>
</reference>
<keyword evidence="3" id="KW-1185">Reference proteome</keyword>
<dbReference type="EMBL" id="JAQJAC010000006">
    <property type="protein sequence ID" value="KAJ5580956.1"/>
    <property type="molecule type" value="Genomic_DNA"/>
</dbReference>
<dbReference type="Proteomes" id="UP001216150">
    <property type="component" value="Unassembled WGS sequence"/>
</dbReference>
<feature type="compositionally biased region" description="Basic residues" evidence="1">
    <location>
        <begin position="54"/>
        <end position="65"/>
    </location>
</feature>
<sequence length="100" mass="11503">MVRLSLSSDLSAFRDPERGTLGAMHFVVSESVREEPFVRRKQGTTIETIERDKKQKKLSPKKVPKKVQKLPDARVDYGTVWNLIDLNETLSKTFVWITIS</sequence>
<gene>
    <name evidence="2" type="ORF">N7450_007257</name>
</gene>
<comment type="caution">
    <text evidence="2">The sequence shown here is derived from an EMBL/GenBank/DDBJ whole genome shotgun (WGS) entry which is preliminary data.</text>
</comment>
<proteinExistence type="predicted"/>
<dbReference type="AlphaFoldDB" id="A0AAD6DHS7"/>
<accession>A0AAD6DHS7</accession>
<protein>
    <submittedName>
        <fullName evidence="2">Uncharacterized protein</fullName>
    </submittedName>
</protein>
<evidence type="ECO:0000256" key="1">
    <source>
        <dbReference type="SAM" id="MobiDB-lite"/>
    </source>
</evidence>
<name>A0AAD6DHS7_9EURO</name>
<evidence type="ECO:0000313" key="2">
    <source>
        <dbReference type="EMBL" id="KAJ5580956.1"/>
    </source>
</evidence>